<evidence type="ECO:0000256" key="2">
    <source>
        <dbReference type="ARBA" id="ARBA00022448"/>
    </source>
</evidence>
<dbReference type="GO" id="GO:0006865">
    <property type="term" value="P:amino acid transport"/>
    <property type="evidence" value="ECO:0007669"/>
    <property type="project" value="TreeGrafter"/>
</dbReference>
<evidence type="ECO:0000259" key="5">
    <source>
        <dbReference type="SMART" id="SM00062"/>
    </source>
</evidence>
<dbReference type="GO" id="GO:0005576">
    <property type="term" value="C:extracellular region"/>
    <property type="evidence" value="ECO:0007669"/>
    <property type="project" value="TreeGrafter"/>
</dbReference>
<reference evidence="7 8" key="1">
    <citation type="submission" date="2017-06" db="EMBL/GenBank/DDBJ databases">
        <title>Herbaspirillum phytohormonus sp. nov., isolated from the root nodule of Robinia pseudoacacia in lead-zinc mine.</title>
        <authorList>
            <person name="Fan M."/>
            <person name="Lin Y."/>
        </authorList>
    </citation>
    <scope>NUCLEOTIDE SEQUENCE [LARGE SCALE GENOMIC DNA]</scope>
    <source>
        <strain evidence="7 8">HZ10</strain>
    </source>
</reference>
<accession>A0A246WU89</accession>
<keyword evidence="3 4" id="KW-0732">Signal</keyword>
<gene>
    <name evidence="7" type="ORF">CEJ42_06385</name>
    <name evidence="6" type="ORF">HNO84_13005</name>
</gene>
<keyword evidence="9" id="KW-1185">Reference proteome</keyword>
<feature type="signal peptide" evidence="4">
    <location>
        <begin position="1"/>
        <end position="30"/>
    </location>
</feature>
<feature type="chain" id="PRO_5013100413" evidence="4">
    <location>
        <begin position="31"/>
        <end position="279"/>
    </location>
</feature>
<dbReference type="AlphaFoldDB" id="A0A246WU89"/>
<dbReference type="PANTHER" id="PTHR30085">
    <property type="entry name" value="AMINO ACID ABC TRANSPORTER PERMEASE"/>
    <property type="match status" value="1"/>
</dbReference>
<comment type="similarity">
    <text evidence="1">Belongs to the bacterial solute-binding protein 3 family.</text>
</comment>
<name>A0A246WU89_9BURK</name>
<evidence type="ECO:0000313" key="9">
    <source>
        <dbReference type="Proteomes" id="UP000536746"/>
    </source>
</evidence>
<sequence length="279" mass="30484">MKMILRRITRIYAGAAFASALLLLSPAAHADRLADIKARGALICATLASNEPLGFSDPQTRQIVGFDVDMCAAVARELGVKMEHRSVTVEARIPELVDGKVDLVSAALGYTRERAQQIDFTASHYQNPIKLIVQSDSGYNLMTDLADKRISANRNSTPEQSVRRVLPKATLLTFPDTPAAFLALAQGKADGLALSMPSGIRFVNESAGRFKFVEGALAWEPTAMGVQKGERALLAEVNRALASMEKAGEIDELWQKWFGPKTKFNIPRDKKLTPIASFR</sequence>
<dbReference type="InterPro" id="IPR051455">
    <property type="entry name" value="Bact_solute-bind_prot3"/>
</dbReference>
<dbReference type="RefSeq" id="WP_079214306.1">
    <property type="nucleotide sequence ID" value="NZ_CP018845.1"/>
</dbReference>
<dbReference type="GO" id="GO:0030288">
    <property type="term" value="C:outer membrane-bounded periplasmic space"/>
    <property type="evidence" value="ECO:0007669"/>
    <property type="project" value="TreeGrafter"/>
</dbReference>
<dbReference type="PANTHER" id="PTHR30085:SF6">
    <property type="entry name" value="ABC TRANSPORTER GLUTAMINE-BINDING PROTEIN GLNH"/>
    <property type="match status" value="1"/>
</dbReference>
<protein>
    <submittedName>
        <fullName evidence="6 7">ABC transporter substrate-binding protein</fullName>
    </submittedName>
</protein>
<dbReference type="Gene3D" id="3.40.190.10">
    <property type="entry name" value="Periplasmic binding protein-like II"/>
    <property type="match status" value="2"/>
</dbReference>
<dbReference type="CDD" id="cd13689">
    <property type="entry name" value="PBP2_BsGlnH"/>
    <property type="match status" value="1"/>
</dbReference>
<evidence type="ECO:0000256" key="4">
    <source>
        <dbReference type="SAM" id="SignalP"/>
    </source>
</evidence>
<comment type="caution">
    <text evidence="7">The sequence shown here is derived from an EMBL/GenBank/DDBJ whole genome shotgun (WGS) entry which is preliminary data.</text>
</comment>
<feature type="domain" description="Solute-binding protein family 3/N-terminal" evidence="5">
    <location>
        <begin position="41"/>
        <end position="261"/>
    </location>
</feature>
<dbReference type="OrthoDB" id="7241844at2"/>
<dbReference type="SUPFAM" id="SSF53850">
    <property type="entry name" value="Periplasmic binding protein-like II"/>
    <property type="match status" value="1"/>
</dbReference>
<evidence type="ECO:0000313" key="6">
    <source>
        <dbReference type="EMBL" id="NUU02520.1"/>
    </source>
</evidence>
<evidence type="ECO:0000313" key="7">
    <source>
        <dbReference type="EMBL" id="OWY30228.1"/>
    </source>
</evidence>
<evidence type="ECO:0000256" key="3">
    <source>
        <dbReference type="ARBA" id="ARBA00022729"/>
    </source>
</evidence>
<evidence type="ECO:0000256" key="1">
    <source>
        <dbReference type="ARBA" id="ARBA00010333"/>
    </source>
</evidence>
<organism evidence="7 8">
    <name type="scientific">Herbaspirillum robiniae</name>
    <dbReference type="NCBI Taxonomy" id="2014887"/>
    <lineage>
        <taxon>Bacteria</taxon>
        <taxon>Pseudomonadati</taxon>
        <taxon>Pseudomonadota</taxon>
        <taxon>Betaproteobacteria</taxon>
        <taxon>Burkholderiales</taxon>
        <taxon>Oxalobacteraceae</taxon>
        <taxon>Herbaspirillum</taxon>
    </lineage>
</organism>
<dbReference type="EMBL" id="NJGU01000003">
    <property type="protein sequence ID" value="OWY30228.1"/>
    <property type="molecule type" value="Genomic_DNA"/>
</dbReference>
<reference evidence="6 9" key="2">
    <citation type="journal article" date="2020" name="Front. Plant Sci.">
        <title>Isolation of Rhizosphere Bacteria That Improve Quality and Water Stress Tolerance in Greenhouse Ornamentals.</title>
        <authorList>
            <person name="Nordstedt N.P."/>
            <person name="Jones M.L."/>
        </authorList>
    </citation>
    <scope>NUCLEOTIDE SEQUENCE [LARGE SCALE GENOMIC DNA]</scope>
    <source>
        <strain evidence="6 9">C6C2</strain>
    </source>
</reference>
<dbReference type="EMBL" id="JABFMT010000012">
    <property type="protein sequence ID" value="NUU02520.1"/>
    <property type="molecule type" value="Genomic_DNA"/>
</dbReference>
<dbReference type="Proteomes" id="UP000197596">
    <property type="component" value="Unassembled WGS sequence"/>
</dbReference>
<dbReference type="InterPro" id="IPR001638">
    <property type="entry name" value="Solute-binding_3/MltF_N"/>
</dbReference>
<keyword evidence="2" id="KW-0813">Transport</keyword>
<dbReference type="SMART" id="SM00062">
    <property type="entry name" value="PBPb"/>
    <property type="match status" value="1"/>
</dbReference>
<proteinExistence type="inferred from homology"/>
<dbReference type="Proteomes" id="UP000536746">
    <property type="component" value="Unassembled WGS sequence"/>
</dbReference>
<evidence type="ECO:0000313" key="8">
    <source>
        <dbReference type="Proteomes" id="UP000197596"/>
    </source>
</evidence>
<dbReference type="Pfam" id="PF00497">
    <property type="entry name" value="SBP_bac_3"/>
    <property type="match status" value="1"/>
</dbReference>